<dbReference type="PROSITE" id="PS01148">
    <property type="entry name" value="UPF0033"/>
    <property type="match status" value="1"/>
</dbReference>
<evidence type="ECO:0000313" key="9">
    <source>
        <dbReference type="Proteomes" id="UP000253647"/>
    </source>
</evidence>
<evidence type="ECO:0000313" key="5">
    <source>
        <dbReference type="EMBL" id="RCW33030.1"/>
    </source>
</evidence>
<evidence type="ECO:0000313" key="8">
    <source>
        <dbReference type="Proteomes" id="UP000253065"/>
    </source>
</evidence>
<evidence type="ECO:0000313" key="3">
    <source>
        <dbReference type="EMBL" id="KAE8547048.1"/>
    </source>
</evidence>
<dbReference type="InterPro" id="IPR036868">
    <property type="entry name" value="TusA-like_sf"/>
</dbReference>
<evidence type="ECO:0000313" key="10">
    <source>
        <dbReference type="Proteomes" id="UP000469950"/>
    </source>
</evidence>
<sequence length="78" mass="8421">MLIMADRTLDASGLRCPMPLLKTKLELNSMTPGEELVVVATDTGSLRDIPAWLALSAHTLVSQSESNGEYRFVIKCGG</sequence>
<protein>
    <submittedName>
        <fullName evidence="3">Rhodanese-like domain protein</fullName>
    </submittedName>
    <submittedName>
        <fullName evidence="6">TusA-related sulfurtransferase</fullName>
    </submittedName>
</protein>
<dbReference type="Proteomes" id="UP000469950">
    <property type="component" value="Unassembled WGS sequence"/>
</dbReference>
<dbReference type="Gene3D" id="3.30.110.40">
    <property type="entry name" value="TusA-like domain"/>
    <property type="match status" value="1"/>
</dbReference>
<proteinExistence type="inferred from homology"/>
<accession>A0A368XVZ9</accession>
<dbReference type="PANTHER" id="PTHR33279">
    <property type="entry name" value="SULFUR CARRIER PROTEIN YEDF-RELATED"/>
    <property type="match status" value="1"/>
</dbReference>
<gene>
    <name evidence="5" type="ORF">DET51_108258</name>
    <name evidence="6" type="ORF">DET61_103102</name>
    <name evidence="4" type="ORF">DET64_108259</name>
    <name evidence="3" type="ORF">F6453_0728</name>
</gene>
<dbReference type="EMBL" id="WBMP01000002">
    <property type="protein sequence ID" value="KAE8547048.1"/>
    <property type="molecule type" value="Genomic_DNA"/>
</dbReference>
<dbReference type="Proteomes" id="UP000252795">
    <property type="component" value="Unassembled WGS sequence"/>
</dbReference>
<dbReference type="Pfam" id="PF01206">
    <property type="entry name" value="TusA"/>
    <property type="match status" value="1"/>
</dbReference>
<comment type="similarity">
    <text evidence="1">Belongs to the sulfur carrier protein TusA family.</text>
</comment>
<dbReference type="Proteomes" id="UP000253647">
    <property type="component" value="Unassembled WGS sequence"/>
</dbReference>
<dbReference type="GO" id="GO:0016740">
    <property type="term" value="F:transferase activity"/>
    <property type="evidence" value="ECO:0007669"/>
    <property type="project" value="UniProtKB-KW"/>
</dbReference>
<name>A0A368XVZ9_MARNT</name>
<evidence type="ECO:0000256" key="1">
    <source>
        <dbReference type="ARBA" id="ARBA00008984"/>
    </source>
</evidence>
<evidence type="ECO:0000313" key="6">
    <source>
        <dbReference type="EMBL" id="RCW72143.1"/>
    </source>
</evidence>
<reference evidence="3 10" key="2">
    <citation type="submission" date="2019-10" db="EMBL/GenBank/DDBJ databases">
        <title>Draft genome sequence of Marinobacter hydrocarbonoclasticus NCT7M from the microbiome of the marine copepod.</title>
        <authorList>
            <person name="Nuttall R."/>
            <person name="Sharma G."/>
            <person name="Moisander P."/>
        </authorList>
    </citation>
    <scope>NUCLEOTIDE SEQUENCE [LARGE SCALE GENOMIC DNA]</scope>
    <source>
        <strain evidence="3 10">NCT7M</strain>
    </source>
</reference>
<comment type="caution">
    <text evidence="6">The sequence shown here is derived from an EMBL/GenBank/DDBJ whole genome shotgun (WGS) entry which is preliminary data.</text>
</comment>
<keyword evidence="6" id="KW-0808">Transferase</keyword>
<reference evidence="7 9" key="1">
    <citation type="submission" date="2018-07" db="EMBL/GenBank/DDBJ databases">
        <title>Freshwater and sediment microbial communities from various areas in North America, analyzing microbe dynamics in response to fracking.</title>
        <authorList>
            <person name="Lamendella R."/>
        </authorList>
    </citation>
    <scope>NUCLEOTIDE SEQUENCE [LARGE SCALE GENOMIC DNA]</scope>
    <source>
        <strain evidence="6 9">105B</strain>
        <strain evidence="5 7">114E</strain>
        <strain evidence="4 8">114E_o</strain>
    </source>
</reference>
<dbReference type="Proteomes" id="UP000253065">
    <property type="component" value="Unassembled WGS sequence"/>
</dbReference>
<feature type="domain" description="UPF0033" evidence="2">
    <location>
        <begin position="9"/>
        <end position="33"/>
    </location>
</feature>
<dbReference type="SUPFAM" id="SSF64307">
    <property type="entry name" value="SirA-like"/>
    <property type="match status" value="1"/>
</dbReference>
<evidence type="ECO:0000259" key="2">
    <source>
        <dbReference type="PROSITE" id="PS01148"/>
    </source>
</evidence>
<dbReference type="CDD" id="cd00291">
    <property type="entry name" value="SirA_YedF_YeeD"/>
    <property type="match status" value="1"/>
</dbReference>
<evidence type="ECO:0000313" key="7">
    <source>
        <dbReference type="Proteomes" id="UP000252795"/>
    </source>
</evidence>
<dbReference type="EMBL" id="QPJB01000008">
    <property type="protein sequence ID" value="RCW33030.1"/>
    <property type="molecule type" value="Genomic_DNA"/>
</dbReference>
<dbReference type="PANTHER" id="PTHR33279:SF2">
    <property type="entry name" value="SULFUR CARRIER PROTEIN TUSA"/>
    <property type="match status" value="1"/>
</dbReference>
<dbReference type="EMBL" id="QNSA01000008">
    <property type="protein sequence ID" value="RBP72012.1"/>
    <property type="molecule type" value="Genomic_DNA"/>
</dbReference>
<evidence type="ECO:0000313" key="4">
    <source>
        <dbReference type="EMBL" id="RBP72012.1"/>
    </source>
</evidence>
<dbReference type="EMBL" id="QPJI01000003">
    <property type="protein sequence ID" value="RCW72143.1"/>
    <property type="molecule type" value="Genomic_DNA"/>
</dbReference>
<dbReference type="AlphaFoldDB" id="A0A368XVZ9"/>
<organism evidence="6 9">
    <name type="scientific">Marinobacter nauticus</name>
    <name type="common">Marinobacter hydrocarbonoclasticus</name>
    <name type="synonym">Marinobacter aquaeolei</name>
    <dbReference type="NCBI Taxonomy" id="2743"/>
    <lineage>
        <taxon>Bacteria</taxon>
        <taxon>Pseudomonadati</taxon>
        <taxon>Pseudomonadota</taxon>
        <taxon>Gammaproteobacteria</taxon>
        <taxon>Pseudomonadales</taxon>
        <taxon>Marinobacteraceae</taxon>
        <taxon>Marinobacter</taxon>
    </lineage>
</organism>
<keyword evidence="8" id="KW-1185">Reference proteome</keyword>
<dbReference type="InterPro" id="IPR001455">
    <property type="entry name" value="TusA-like"/>
</dbReference>